<dbReference type="InterPro" id="IPR003675">
    <property type="entry name" value="Rce1/LyrA-like_dom"/>
</dbReference>
<protein>
    <recommendedName>
        <fullName evidence="2">CAAX prenyl protease 2/Lysostaphin resistance protein A-like domain-containing protein</fullName>
    </recommendedName>
</protein>
<organism evidence="3 4">
    <name type="scientific">Zhouia amylolytica</name>
    <dbReference type="NCBI Taxonomy" id="376730"/>
    <lineage>
        <taxon>Bacteria</taxon>
        <taxon>Pseudomonadati</taxon>
        <taxon>Bacteroidota</taxon>
        <taxon>Flavobacteriia</taxon>
        <taxon>Flavobacteriales</taxon>
        <taxon>Flavobacteriaceae</taxon>
        <taxon>Zhouia</taxon>
    </lineage>
</organism>
<keyword evidence="1" id="KW-0472">Membrane</keyword>
<dbReference type="Pfam" id="PF02517">
    <property type="entry name" value="Rce1-like"/>
    <property type="match status" value="1"/>
</dbReference>
<feature type="transmembrane region" description="Helical" evidence="1">
    <location>
        <begin position="52"/>
        <end position="78"/>
    </location>
</feature>
<evidence type="ECO:0000313" key="3">
    <source>
        <dbReference type="EMBL" id="SFT00046.1"/>
    </source>
</evidence>
<feature type="transmembrane region" description="Helical" evidence="1">
    <location>
        <begin position="172"/>
        <end position="189"/>
    </location>
</feature>
<dbReference type="PANTHER" id="PTHR39430">
    <property type="entry name" value="MEMBRANE-ASSOCIATED PROTEASE-RELATED"/>
    <property type="match status" value="1"/>
</dbReference>
<dbReference type="RefSeq" id="WP_074979120.1">
    <property type="nucleotide sequence ID" value="NZ_FPAG01000007.1"/>
</dbReference>
<evidence type="ECO:0000313" key="4">
    <source>
        <dbReference type="Proteomes" id="UP000183209"/>
    </source>
</evidence>
<feature type="transmembrane region" description="Helical" evidence="1">
    <location>
        <begin position="257"/>
        <end position="278"/>
    </location>
</feature>
<feature type="transmembrane region" description="Helical" evidence="1">
    <location>
        <begin position="222"/>
        <end position="245"/>
    </location>
</feature>
<dbReference type="GO" id="GO:0080120">
    <property type="term" value="P:CAAX-box protein maturation"/>
    <property type="evidence" value="ECO:0007669"/>
    <property type="project" value="UniProtKB-ARBA"/>
</dbReference>
<accession>A0A1I6UEZ6</accession>
<dbReference type="PANTHER" id="PTHR39430:SF1">
    <property type="entry name" value="PROTEASE"/>
    <property type="match status" value="1"/>
</dbReference>
<evidence type="ECO:0000259" key="2">
    <source>
        <dbReference type="Pfam" id="PF02517"/>
    </source>
</evidence>
<gene>
    <name evidence="3" type="ORF">SAMN04487906_2430</name>
</gene>
<keyword evidence="1" id="KW-0812">Transmembrane</keyword>
<feature type="domain" description="CAAX prenyl protease 2/Lysostaphin resistance protein A-like" evidence="2">
    <location>
        <begin position="136"/>
        <end position="233"/>
    </location>
</feature>
<dbReference type="Proteomes" id="UP000183209">
    <property type="component" value="Unassembled WGS sequence"/>
</dbReference>
<keyword evidence="1" id="KW-1133">Transmembrane helix</keyword>
<feature type="transmembrane region" description="Helical" evidence="1">
    <location>
        <begin position="132"/>
        <end position="151"/>
    </location>
</feature>
<feature type="transmembrane region" description="Helical" evidence="1">
    <location>
        <begin position="12"/>
        <end position="32"/>
    </location>
</feature>
<dbReference type="OrthoDB" id="2806188at2"/>
<dbReference type="GO" id="GO:0004175">
    <property type="term" value="F:endopeptidase activity"/>
    <property type="evidence" value="ECO:0007669"/>
    <property type="project" value="UniProtKB-ARBA"/>
</dbReference>
<dbReference type="AlphaFoldDB" id="A0A1I6UEZ6"/>
<proteinExistence type="predicted"/>
<feature type="transmembrane region" description="Helical" evidence="1">
    <location>
        <begin position="195"/>
        <end position="215"/>
    </location>
</feature>
<feature type="transmembrane region" description="Helical" evidence="1">
    <location>
        <begin position="99"/>
        <end position="120"/>
    </location>
</feature>
<sequence length="300" mass="34153">MYIEQGYKGNIGLWKYWVLPVCFIGFIIFNYISTVNSPVSVEAMLQSMIDKLGSNIVLIILLAPLAVGLFVVWGWVKLVHEQSITSLTTSRRKVDWKRIFFAFILWGSISSGMIGVDYFLNPENYQLNFNLVPFLILSLISIVLIPLQTSFEEYMFRGYMMQGIGLMVKNRWVPLFVTSILFGLMHLGNPEVEKLGFGIMVYYIGTGFFLGIITLMDEGLELALGFHAANNLFTALLVTADWTAFQTNSVLKDVSEPVLGFDVLFPVFIIFPILIFIFSKKYHWSDWRAKLFGEITAVEP</sequence>
<dbReference type="EMBL" id="FPAG01000007">
    <property type="protein sequence ID" value="SFT00046.1"/>
    <property type="molecule type" value="Genomic_DNA"/>
</dbReference>
<name>A0A1I6UEZ6_9FLAO</name>
<evidence type="ECO:0000256" key="1">
    <source>
        <dbReference type="SAM" id="Phobius"/>
    </source>
</evidence>
<reference evidence="3 4" key="1">
    <citation type="submission" date="2016-10" db="EMBL/GenBank/DDBJ databases">
        <authorList>
            <person name="de Groot N.N."/>
        </authorList>
    </citation>
    <scope>NUCLEOTIDE SEQUENCE [LARGE SCALE GENOMIC DNA]</scope>
    <source>
        <strain evidence="3 4">CGMCC 1.6114</strain>
    </source>
</reference>